<evidence type="ECO:0000256" key="1">
    <source>
        <dbReference type="SAM" id="MobiDB-lite"/>
    </source>
</evidence>
<dbReference type="AlphaFoldDB" id="A0A8S1HNG7"/>
<dbReference type="Proteomes" id="UP000835052">
    <property type="component" value="Unassembled WGS sequence"/>
</dbReference>
<proteinExistence type="predicted"/>
<organism evidence="2 3">
    <name type="scientific">Caenorhabditis auriculariae</name>
    <dbReference type="NCBI Taxonomy" id="2777116"/>
    <lineage>
        <taxon>Eukaryota</taxon>
        <taxon>Metazoa</taxon>
        <taxon>Ecdysozoa</taxon>
        <taxon>Nematoda</taxon>
        <taxon>Chromadorea</taxon>
        <taxon>Rhabditida</taxon>
        <taxon>Rhabditina</taxon>
        <taxon>Rhabditomorpha</taxon>
        <taxon>Rhabditoidea</taxon>
        <taxon>Rhabditidae</taxon>
        <taxon>Peloderinae</taxon>
        <taxon>Caenorhabditis</taxon>
    </lineage>
</organism>
<accession>A0A8S1HNG7</accession>
<sequence length="87" mass="9340">MSQTVLIFGLAGDILGGHERRKTDTLAVCALRVTRSLIGGAVTLFSGNRPEPNSIVRPNRLNQTTHTSSSLVSSHGNVSRRSEKLPT</sequence>
<dbReference type="EMBL" id="CAJGYM010000079">
    <property type="protein sequence ID" value="CAD6196762.1"/>
    <property type="molecule type" value="Genomic_DNA"/>
</dbReference>
<comment type="caution">
    <text evidence="2">The sequence shown here is derived from an EMBL/GenBank/DDBJ whole genome shotgun (WGS) entry which is preliminary data.</text>
</comment>
<feature type="region of interest" description="Disordered" evidence="1">
    <location>
        <begin position="48"/>
        <end position="87"/>
    </location>
</feature>
<evidence type="ECO:0000313" key="3">
    <source>
        <dbReference type="Proteomes" id="UP000835052"/>
    </source>
</evidence>
<keyword evidence="3" id="KW-1185">Reference proteome</keyword>
<reference evidence="2" key="1">
    <citation type="submission" date="2020-10" db="EMBL/GenBank/DDBJ databases">
        <authorList>
            <person name="Kikuchi T."/>
        </authorList>
    </citation>
    <scope>NUCLEOTIDE SEQUENCE</scope>
    <source>
        <strain evidence="2">NKZ352</strain>
    </source>
</reference>
<gene>
    <name evidence="2" type="ORF">CAUJ_LOCUS12674</name>
</gene>
<name>A0A8S1HNG7_9PELO</name>
<evidence type="ECO:0000313" key="2">
    <source>
        <dbReference type="EMBL" id="CAD6196762.1"/>
    </source>
</evidence>
<feature type="compositionally biased region" description="Low complexity" evidence="1">
    <location>
        <begin position="64"/>
        <end position="79"/>
    </location>
</feature>
<protein>
    <submittedName>
        <fullName evidence="2">Uncharacterized protein</fullName>
    </submittedName>
</protein>